<accession>A0A1E1KCY3</accession>
<protein>
    <submittedName>
        <fullName evidence="2">Uncharacterized protein</fullName>
    </submittedName>
</protein>
<reference evidence="3" key="1">
    <citation type="submission" date="2016-03" db="EMBL/GenBank/DDBJ databases">
        <authorList>
            <person name="Ploux O."/>
        </authorList>
    </citation>
    <scope>NUCLEOTIDE SEQUENCE [LARGE SCALE GENOMIC DNA]</scope>
    <source>
        <strain evidence="3">UK7</strain>
    </source>
</reference>
<sequence length="369" mass="40967">MVSIQELAVLDEHRARNKELEIIASQLQGHLVKLGCLIGEEERELGLIATKFKTKQTLIIAAAADADKIEAATDHSIYGSQVEVEDGAIEAVKYRERMHKGKTVRQIVGLVSRRDRKMKNVSESYTEKINLCLTSALTTIPDLTLVRKQDYSYAGWVKLAPGLLSLLSSDADLEPQLASTSRSPTNSENSVLLIVKDEEIAELKKKLNLRPTKNVQELNNPHQCAVSSPALAASDSKGEKTSALELELDGSKSELTVARREVEDLQAKLDTSQKARNKKTTGYNKLKAEVDEFREEKVHLEECADFCEDVIAGWLEGGKERYVDGLFEFLPSRGFKNHYINGTRNDRVHGGNLKLVQTLLDLGRLNADG</sequence>
<dbReference type="Proteomes" id="UP000178129">
    <property type="component" value="Unassembled WGS sequence"/>
</dbReference>
<name>A0A1E1KCY3_9HELO</name>
<gene>
    <name evidence="2" type="ORF">RCO7_08818</name>
</gene>
<comment type="caution">
    <text evidence="2">The sequence shown here is derived from an EMBL/GenBank/DDBJ whole genome shotgun (WGS) entry which is preliminary data.</text>
</comment>
<keyword evidence="1" id="KW-0175">Coiled coil</keyword>
<dbReference type="EMBL" id="FJUW01000011">
    <property type="protein sequence ID" value="CZS95882.1"/>
    <property type="molecule type" value="Genomic_DNA"/>
</dbReference>
<feature type="coiled-coil region" evidence="1">
    <location>
        <begin position="248"/>
        <end position="303"/>
    </location>
</feature>
<dbReference type="AlphaFoldDB" id="A0A1E1KCY3"/>
<organism evidence="2 3">
    <name type="scientific">Rhynchosporium graminicola</name>
    <dbReference type="NCBI Taxonomy" id="2792576"/>
    <lineage>
        <taxon>Eukaryota</taxon>
        <taxon>Fungi</taxon>
        <taxon>Dikarya</taxon>
        <taxon>Ascomycota</taxon>
        <taxon>Pezizomycotina</taxon>
        <taxon>Leotiomycetes</taxon>
        <taxon>Helotiales</taxon>
        <taxon>Ploettnerulaceae</taxon>
        <taxon>Rhynchosporium</taxon>
    </lineage>
</organism>
<evidence type="ECO:0000313" key="2">
    <source>
        <dbReference type="EMBL" id="CZS95882.1"/>
    </source>
</evidence>
<proteinExistence type="predicted"/>
<dbReference type="InParanoid" id="A0A1E1KCY3"/>
<evidence type="ECO:0000256" key="1">
    <source>
        <dbReference type="SAM" id="Coils"/>
    </source>
</evidence>
<keyword evidence="3" id="KW-1185">Reference proteome</keyword>
<evidence type="ECO:0000313" key="3">
    <source>
        <dbReference type="Proteomes" id="UP000178129"/>
    </source>
</evidence>